<gene>
    <name evidence="1" type="ORF">OEA41_008692</name>
</gene>
<protein>
    <submittedName>
        <fullName evidence="1">Uncharacterized protein</fullName>
    </submittedName>
</protein>
<evidence type="ECO:0000313" key="1">
    <source>
        <dbReference type="EMBL" id="KAK3169309.1"/>
    </source>
</evidence>
<dbReference type="EMBL" id="JASNWA010000009">
    <property type="protein sequence ID" value="KAK3169309.1"/>
    <property type="molecule type" value="Genomic_DNA"/>
</dbReference>
<sequence length="238" mass="27137">MSSIRYQEPKTITKIPQELWNIIANSLPAFDARNAAQALGFELQPEQDKQSQLWNAIFRDNTWITEATIKFGLNPVLIGRDLHSIDTLKARVLYLILVAGDPTCDIQFELFLESLRPHKFHHDTMEVDFESGITLNVANVYQATTYPNPGNVSIMPQRLFSKMQDRLQTAYIYWQDSEPMLRMLGHDSMVGNGEEASKLQLVLNLCGLTLSRNGRPIQYDFDEKHQGGRLTALEQQLA</sequence>
<name>A0AAD9Z0I3_9LECA</name>
<comment type="caution">
    <text evidence="1">The sequence shown here is derived from an EMBL/GenBank/DDBJ whole genome shotgun (WGS) entry which is preliminary data.</text>
</comment>
<accession>A0AAD9Z0I3</accession>
<dbReference type="AlphaFoldDB" id="A0AAD9Z0I3"/>
<dbReference type="Proteomes" id="UP001276659">
    <property type="component" value="Unassembled WGS sequence"/>
</dbReference>
<reference evidence="1" key="1">
    <citation type="submission" date="2022-11" db="EMBL/GenBank/DDBJ databases">
        <title>Chromosomal genome sequence assembly and mating type (MAT) locus characterization of the leprose asexual lichenized fungus Lepraria neglecta (Nyl.) Erichsen.</title>
        <authorList>
            <person name="Allen J.L."/>
            <person name="Pfeffer B."/>
        </authorList>
    </citation>
    <scope>NUCLEOTIDE SEQUENCE</scope>
    <source>
        <strain evidence="1">Allen 5258</strain>
    </source>
</reference>
<keyword evidence="2" id="KW-1185">Reference proteome</keyword>
<proteinExistence type="predicted"/>
<organism evidence="1 2">
    <name type="scientific">Lepraria neglecta</name>
    <dbReference type="NCBI Taxonomy" id="209136"/>
    <lineage>
        <taxon>Eukaryota</taxon>
        <taxon>Fungi</taxon>
        <taxon>Dikarya</taxon>
        <taxon>Ascomycota</taxon>
        <taxon>Pezizomycotina</taxon>
        <taxon>Lecanoromycetes</taxon>
        <taxon>OSLEUM clade</taxon>
        <taxon>Lecanoromycetidae</taxon>
        <taxon>Lecanorales</taxon>
        <taxon>Lecanorineae</taxon>
        <taxon>Stereocaulaceae</taxon>
        <taxon>Lepraria</taxon>
    </lineage>
</organism>
<evidence type="ECO:0000313" key="2">
    <source>
        <dbReference type="Proteomes" id="UP001276659"/>
    </source>
</evidence>